<dbReference type="InterPro" id="IPR041118">
    <property type="entry name" value="Rx_N"/>
</dbReference>
<dbReference type="Gene3D" id="3.40.50.300">
    <property type="entry name" value="P-loop containing nucleotide triphosphate hydrolases"/>
    <property type="match status" value="1"/>
</dbReference>
<name>A0A1Z5RBE2_SORBI</name>
<dbReference type="Pfam" id="PF25019">
    <property type="entry name" value="LRR_R13L1-DRL21"/>
    <property type="match status" value="1"/>
</dbReference>
<dbReference type="FunFam" id="1.10.8.430:FF:000003">
    <property type="entry name" value="Probable disease resistance protein At5g66910"/>
    <property type="match status" value="1"/>
</dbReference>
<proteinExistence type="inferred from homology"/>
<dbReference type="InterPro" id="IPR027417">
    <property type="entry name" value="P-loop_NTPase"/>
</dbReference>
<dbReference type="InterPro" id="IPR036388">
    <property type="entry name" value="WH-like_DNA-bd_sf"/>
</dbReference>
<dbReference type="SUPFAM" id="SSF52058">
    <property type="entry name" value="L domain-like"/>
    <property type="match status" value="2"/>
</dbReference>
<keyword evidence="5" id="KW-0611">Plant defense</keyword>
<keyword evidence="3" id="KW-0677">Repeat</keyword>
<dbReference type="Gramene" id="OQU80781">
    <property type="protein sequence ID" value="OQU80781"/>
    <property type="gene ID" value="SORBI_3007G183400"/>
</dbReference>
<dbReference type="GO" id="GO:0002758">
    <property type="term" value="P:innate immune response-activating signaling pathway"/>
    <property type="evidence" value="ECO:0007669"/>
    <property type="project" value="UniProtKB-ARBA"/>
</dbReference>
<dbReference type="PANTHER" id="PTHR36766">
    <property type="entry name" value="PLANT BROAD-SPECTRUM MILDEW RESISTANCE PROTEIN RPW8"/>
    <property type="match status" value="1"/>
</dbReference>
<evidence type="ECO:0000313" key="13">
    <source>
        <dbReference type="Proteomes" id="UP000000768"/>
    </source>
</evidence>
<feature type="domain" description="Disease resistance N-terminal" evidence="8">
    <location>
        <begin position="10"/>
        <end position="101"/>
    </location>
</feature>
<evidence type="ECO:0000256" key="2">
    <source>
        <dbReference type="ARBA" id="ARBA00022614"/>
    </source>
</evidence>
<evidence type="ECO:0000256" key="6">
    <source>
        <dbReference type="ARBA" id="ARBA00022840"/>
    </source>
</evidence>
<feature type="domain" description="NB-ARC" evidence="7">
    <location>
        <begin position="172"/>
        <end position="346"/>
    </location>
</feature>
<dbReference type="Gene3D" id="3.80.10.10">
    <property type="entry name" value="Ribonuclease Inhibitor"/>
    <property type="match status" value="3"/>
</dbReference>
<keyword evidence="13" id="KW-1185">Reference proteome</keyword>
<dbReference type="GO" id="GO:0009626">
    <property type="term" value="P:plant-type hypersensitive response"/>
    <property type="evidence" value="ECO:0007669"/>
    <property type="project" value="UniProtKB-ARBA"/>
</dbReference>
<feature type="domain" description="R13L1/DRL21-like LRR repeat region" evidence="11">
    <location>
        <begin position="680"/>
        <end position="808"/>
    </location>
</feature>
<evidence type="ECO:0000256" key="4">
    <source>
        <dbReference type="ARBA" id="ARBA00022741"/>
    </source>
</evidence>
<keyword evidence="2" id="KW-0433">Leucine-rich repeat</keyword>
<dbReference type="Pfam" id="PF23247">
    <property type="entry name" value="LRR_RPS2"/>
    <property type="match status" value="1"/>
</dbReference>
<evidence type="ECO:0000259" key="11">
    <source>
        <dbReference type="Pfam" id="PF25019"/>
    </source>
</evidence>
<reference evidence="13" key="2">
    <citation type="journal article" date="2018" name="Plant J.">
        <title>The Sorghum bicolor reference genome: improved assembly, gene annotations, a transcriptome atlas, and signatures of genome organization.</title>
        <authorList>
            <person name="McCormick R.F."/>
            <person name="Truong S.K."/>
            <person name="Sreedasyam A."/>
            <person name="Jenkins J."/>
            <person name="Shu S."/>
            <person name="Sims D."/>
            <person name="Kennedy M."/>
            <person name="Amirebrahimi M."/>
            <person name="Weers B.D."/>
            <person name="McKinley B."/>
            <person name="Mattison A."/>
            <person name="Morishige D.T."/>
            <person name="Grimwood J."/>
            <person name="Schmutz J."/>
            <person name="Mullet J.E."/>
        </authorList>
    </citation>
    <scope>NUCLEOTIDE SEQUENCE [LARGE SCALE GENOMIC DNA]</scope>
    <source>
        <strain evidence="13">cv. BTx623</strain>
    </source>
</reference>
<dbReference type="PANTHER" id="PTHR36766:SF70">
    <property type="entry name" value="DISEASE RESISTANCE PROTEIN RGA4"/>
    <property type="match status" value="1"/>
</dbReference>
<dbReference type="InterPro" id="IPR056789">
    <property type="entry name" value="LRR_R13L1-DRL21"/>
</dbReference>
<accession>A0A1Z5RBE2</accession>
<sequence length="1189" mass="134874">MAESLLLPWVQGLVGKAADALVQNITSMWGVDTYRRKLERQLVYVRSLLADAEEKAEAKTEAGRAVKAWMKKLKAAGYEADDVLDDFRYEALRREAQAGESTARKVLYFSRDRLVFHHKASRDLKDILDKIDELVAEMNPFGLLQRAEAPRNLYRQTYSAMDESMEIFGRDDDKEVLVKLLLDQKGLHRVQVLPIIGMGGLGKTTLAKMVFNDSRVQKHFDLKMWHCVSENFEATAVVRSVIEVATNERCYLANNIELLRKKLQEVIGQKRFLLVLDDVWNEEQSKWEDDLKPLLCSSNGGSGSMIVVTSRSQQVASIMGTLAPHELKCLGEDDSWTLFSNKAFSNGLQEQSEFSTVGRRIVNKCKGLPLALKAMGGLMSSKPRVQQWEDIAKSNLGGAEDEVLSILKLSYRNLSSEMKQCFAFCAVFPKDYVIEKDMLTQLWLANVFFHEVEGATKKLLAQKAEFVFNELVWRSFLEDVKERRFFYGRRHNPIGCKMHDLVHDLAKDVTDECAFATELTQSKASIKDVYHMQISRDESKEISGLLKGTSPLRTLLTQSKYSDLKELKLMSLRALCCEDPYIIDNQLINAAHLRYLDLSFSDIVGLPDSLCMLYNLQSLRLNNCQRLQFLPEGMAALRNLEHLYLFRCESLKRMPPKLSLLHNLRILTTYIVDTEDGCGIEELKDLHQLGNRLELYNLCKVKTGSEANIHEKQNLSELLLHWGRNLSYDRASEEASNAEQVLESLAPPGELKVLELHRYGGSAISQWMRDPRMFRCLKKLHISCCQRCKELPMVWLSSSLEELFLSSMNSMTTLCKNVDEEGAGYNNHLQIFPKLNKMELQDLPELERWAENSAGEPSRSVVFPLLKVLRVEDCPKLTSLPECPFLTHLYCHTSWLRSAAPSSLRTVATSTVSMPLGFWPSLVHLEVGVLSDMVIPLQNQQGQSQRPLDTLRSLKVHHDEGFVSIFNHSKLQLGLKDCILFLERMEFNSCSNIVCWPVEELRCLPCLRSLYFLHCSKLEGKGSSYEEILPLPQLETLQIASCDSLLEIPMLPPSLEELGIDMCGSLLALPSNLGSLVKLRDLYLFRCYGLKALPNGTEGLTSLEQLTINECPGIEKFPHGLLQRLPALKYLHIEGCPDLQRCCREGGEYFDSVSPIPRKTILSVESELQKPAGVQCAVCFLNPYVHKSM</sequence>
<evidence type="ECO:0000256" key="5">
    <source>
        <dbReference type="ARBA" id="ARBA00022821"/>
    </source>
</evidence>
<dbReference type="FunFam" id="1.10.10.10:FF:000322">
    <property type="entry name" value="Probable disease resistance protein At1g63360"/>
    <property type="match status" value="1"/>
</dbReference>
<dbReference type="InParanoid" id="A0A1Z5RBE2"/>
<dbReference type="EMBL" id="CM000766">
    <property type="protein sequence ID" value="OQU80781.1"/>
    <property type="molecule type" value="Genomic_DNA"/>
</dbReference>
<dbReference type="OMA" id="DECAFAT"/>
<evidence type="ECO:0000256" key="1">
    <source>
        <dbReference type="ARBA" id="ARBA00008894"/>
    </source>
</evidence>
<evidence type="ECO:0000313" key="12">
    <source>
        <dbReference type="EMBL" id="OQU80781.1"/>
    </source>
</evidence>
<dbReference type="Proteomes" id="UP000000768">
    <property type="component" value="Chromosome 7"/>
</dbReference>
<dbReference type="InterPro" id="IPR057135">
    <property type="entry name" value="At4g27190-like_LRR"/>
</dbReference>
<dbReference type="InterPro" id="IPR042197">
    <property type="entry name" value="Apaf_helical"/>
</dbReference>
<evidence type="ECO:0000256" key="3">
    <source>
        <dbReference type="ARBA" id="ARBA00022737"/>
    </source>
</evidence>
<dbReference type="Gene3D" id="1.10.8.430">
    <property type="entry name" value="Helical domain of apoptotic protease-activating factors"/>
    <property type="match status" value="1"/>
</dbReference>
<dbReference type="FunFam" id="3.40.50.300:FF:001091">
    <property type="entry name" value="Probable disease resistance protein At1g61300"/>
    <property type="match status" value="1"/>
</dbReference>
<dbReference type="GO" id="GO:0005524">
    <property type="term" value="F:ATP binding"/>
    <property type="evidence" value="ECO:0007669"/>
    <property type="project" value="UniProtKB-KW"/>
</dbReference>
<dbReference type="GO" id="GO:0042742">
    <property type="term" value="P:defense response to bacterium"/>
    <property type="evidence" value="ECO:0007669"/>
    <property type="project" value="UniProtKB-ARBA"/>
</dbReference>
<feature type="domain" description="Disease resistance protein At4g27190-like leucine-rich repeats" evidence="9">
    <location>
        <begin position="995"/>
        <end position="1136"/>
    </location>
</feature>
<evidence type="ECO:0000259" key="8">
    <source>
        <dbReference type="Pfam" id="PF18052"/>
    </source>
</evidence>
<dbReference type="SUPFAM" id="SSF52540">
    <property type="entry name" value="P-loop containing nucleoside triphosphate hydrolases"/>
    <property type="match status" value="1"/>
</dbReference>
<comment type="similarity">
    <text evidence="1">Belongs to the disease resistance NB-LRR family.</text>
</comment>
<evidence type="ECO:0000259" key="10">
    <source>
        <dbReference type="Pfam" id="PF23559"/>
    </source>
</evidence>
<feature type="domain" description="Disease resistance protein winged helix" evidence="10">
    <location>
        <begin position="427"/>
        <end position="506"/>
    </location>
</feature>
<gene>
    <name evidence="12" type="ORF">SORBI_3007G183400</name>
</gene>
<keyword evidence="6" id="KW-0067">ATP-binding</keyword>
<dbReference type="InterPro" id="IPR002182">
    <property type="entry name" value="NB-ARC"/>
</dbReference>
<dbReference type="OrthoDB" id="774413at2759"/>
<dbReference type="GO" id="GO:0043531">
    <property type="term" value="F:ADP binding"/>
    <property type="evidence" value="ECO:0007669"/>
    <property type="project" value="InterPro"/>
</dbReference>
<organism evidence="12 13">
    <name type="scientific">Sorghum bicolor</name>
    <name type="common">Sorghum</name>
    <name type="synonym">Sorghum vulgare</name>
    <dbReference type="NCBI Taxonomy" id="4558"/>
    <lineage>
        <taxon>Eukaryota</taxon>
        <taxon>Viridiplantae</taxon>
        <taxon>Streptophyta</taxon>
        <taxon>Embryophyta</taxon>
        <taxon>Tracheophyta</taxon>
        <taxon>Spermatophyta</taxon>
        <taxon>Magnoliopsida</taxon>
        <taxon>Liliopsida</taxon>
        <taxon>Poales</taxon>
        <taxon>Poaceae</taxon>
        <taxon>PACMAD clade</taxon>
        <taxon>Panicoideae</taxon>
        <taxon>Andropogonodae</taxon>
        <taxon>Andropogoneae</taxon>
        <taxon>Sorghinae</taxon>
        <taxon>Sorghum</taxon>
    </lineage>
</organism>
<dbReference type="Gene3D" id="1.10.10.10">
    <property type="entry name" value="Winged helix-like DNA-binding domain superfamily/Winged helix DNA-binding domain"/>
    <property type="match status" value="1"/>
</dbReference>
<dbReference type="InterPro" id="IPR032675">
    <property type="entry name" value="LRR_dom_sf"/>
</dbReference>
<evidence type="ECO:0000259" key="7">
    <source>
        <dbReference type="Pfam" id="PF00931"/>
    </source>
</evidence>
<reference evidence="12 13" key="1">
    <citation type="journal article" date="2009" name="Nature">
        <title>The Sorghum bicolor genome and the diversification of grasses.</title>
        <authorList>
            <person name="Paterson A.H."/>
            <person name="Bowers J.E."/>
            <person name="Bruggmann R."/>
            <person name="Dubchak I."/>
            <person name="Grimwood J."/>
            <person name="Gundlach H."/>
            <person name="Haberer G."/>
            <person name="Hellsten U."/>
            <person name="Mitros T."/>
            <person name="Poliakov A."/>
            <person name="Schmutz J."/>
            <person name="Spannagl M."/>
            <person name="Tang H."/>
            <person name="Wang X."/>
            <person name="Wicker T."/>
            <person name="Bharti A.K."/>
            <person name="Chapman J."/>
            <person name="Feltus F.A."/>
            <person name="Gowik U."/>
            <person name="Grigoriev I.V."/>
            <person name="Lyons E."/>
            <person name="Maher C.A."/>
            <person name="Martis M."/>
            <person name="Narechania A."/>
            <person name="Otillar R.P."/>
            <person name="Penning B.W."/>
            <person name="Salamov A.A."/>
            <person name="Wang Y."/>
            <person name="Zhang L."/>
            <person name="Carpita N.C."/>
            <person name="Freeling M."/>
            <person name="Gingle A.R."/>
            <person name="Hash C.T."/>
            <person name="Keller B."/>
            <person name="Klein P."/>
            <person name="Kresovich S."/>
            <person name="McCann M.C."/>
            <person name="Ming R."/>
            <person name="Peterson D.G."/>
            <person name="Mehboob-ur-Rahman"/>
            <person name="Ware D."/>
            <person name="Westhoff P."/>
            <person name="Mayer K.F."/>
            <person name="Messing J."/>
            <person name="Rokhsar D.S."/>
        </authorList>
    </citation>
    <scope>NUCLEOTIDE SEQUENCE [LARGE SCALE GENOMIC DNA]</scope>
    <source>
        <strain evidence="13">cv. BTx623</strain>
    </source>
</reference>
<dbReference type="AlphaFoldDB" id="A0A1Z5RBE2"/>
<keyword evidence="4" id="KW-0547">Nucleotide-binding</keyword>
<protein>
    <submittedName>
        <fullName evidence="12">Uncharacterized protein</fullName>
    </submittedName>
</protein>
<dbReference type="Gene3D" id="1.20.5.4130">
    <property type="match status" value="1"/>
</dbReference>
<dbReference type="PRINTS" id="PR00364">
    <property type="entry name" value="DISEASERSIST"/>
</dbReference>
<dbReference type="Pfam" id="PF18052">
    <property type="entry name" value="Rx_N"/>
    <property type="match status" value="1"/>
</dbReference>
<evidence type="ECO:0000259" key="9">
    <source>
        <dbReference type="Pfam" id="PF23247"/>
    </source>
</evidence>
<dbReference type="Pfam" id="PF23559">
    <property type="entry name" value="WHD_DRP"/>
    <property type="match status" value="1"/>
</dbReference>
<dbReference type="InterPro" id="IPR058922">
    <property type="entry name" value="WHD_DRP"/>
</dbReference>
<dbReference type="Pfam" id="PF00931">
    <property type="entry name" value="NB-ARC"/>
    <property type="match status" value="1"/>
</dbReference>